<feature type="transmembrane region" description="Helical" evidence="6">
    <location>
        <begin position="72"/>
        <end position="90"/>
    </location>
</feature>
<evidence type="ECO:0000259" key="7">
    <source>
        <dbReference type="PROSITE" id="PS50850"/>
    </source>
</evidence>
<protein>
    <submittedName>
        <fullName evidence="8">MFS transporter</fullName>
    </submittedName>
</protein>
<reference evidence="8 9" key="1">
    <citation type="submission" date="2018-10" db="EMBL/GenBank/DDBJ databases">
        <title>Phylogenomics of Brevibacillus.</title>
        <authorList>
            <person name="Dunlap C."/>
        </authorList>
    </citation>
    <scope>NUCLEOTIDE SEQUENCE [LARGE SCALE GENOMIC DNA]</scope>
    <source>
        <strain evidence="8 9">JCM 15716</strain>
    </source>
</reference>
<organism evidence="8 9">
    <name type="scientific">Brevibacillus fluminis</name>
    <dbReference type="NCBI Taxonomy" id="511487"/>
    <lineage>
        <taxon>Bacteria</taxon>
        <taxon>Bacillati</taxon>
        <taxon>Bacillota</taxon>
        <taxon>Bacilli</taxon>
        <taxon>Bacillales</taxon>
        <taxon>Paenibacillaceae</taxon>
        <taxon>Brevibacillus</taxon>
    </lineage>
</organism>
<keyword evidence="9" id="KW-1185">Reference proteome</keyword>
<name>A0A3M8DHC1_9BACL</name>
<evidence type="ECO:0000256" key="4">
    <source>
        <dbReference type="ARBA" id="ARBA00022989"/>
    </source>
</evidence>
<keyword evidence="5 6" id="KW-0472">Membrane</keyword>
<dbReference type="PANTHER" id="PTHR42718">
    <property type="entry name" value="MAJOR FACILITATOR SUPERFAMILY MULTIDRUG TRANSPORTER MFSC"/>
    <property type="match status" value="1"/>
</dbReference>
<feature type="transmembrane region" description="Helical" evidence="6">
    <location>
        <begin position="280"/>
        <end position="302"/>
    </location>
</feature>
<evidence type="ECO:0000256" key="1">
    <source>
        <dbReference type="ARBA" id="ARBA00004651"/>
    </source>
</evidence>
<comment type="subcellular location">
    <subcellularLocation>
        <location evidence="1">Cell membrane</location>
        <topology evidence="1">Multi-pass membrane protein</topology>
    </subcellularLocation>
</comment>
<feature type="transmembrane region" description="Helical" evidence="6">
    <location>
        <begin position="380"/>
        <end position="399"/>
    </location>
</feature>
<feature type="transmembrane region" description="Helical" evidence="6">
    <location>
        <begin position="314"/>
        <end position="333"/>
    </location>
</feature>
<comment type="caution">
    <text evidence="8">The sequence shown here is derived from an EMBL/GenBank/DDBJ whole genome shotgun (WGS) entry which is preliminary data.</text>
</comment>
<feature type="transmembrane region" description="Helical" evidence="6">
    <location>
        <begin position="191"/>
        <end position="208"/>
    </location>
</feature>
<evidence type="ECO:0000313" key="8">
    <source>
        <dbReference type="EMBL" id="RNB87408.1"/>
    </source>
</evidence>
<dbReference type="GO" id="GO:0005886">
    <property type="term" value="C:plasma membrane"/>
    <property type="evidence" value="ECO:0007669"/>
    <property type="project" value="UniProtKB-SubCell"/>
</dbReference>
<proteinExistence type="predicted"/>
<feature type="transmembrane region" description="Helical" evidence="6">
    <location>
        <begin position="130"/>
        <end position="149"/>
    </location>
</feature>
<feature type="transmembrane region" description="Helical" evidence="6">
    <location>
        <begin position="7"/>
        <end position="28"/>
    </location>
</feature>
<dbReference type="Pfam" id="PF07690">
    <property type="entry name" value="MFS_1"/>
    <property type="match status" value="1"/>
</dbReference>
<dbReference type="PROSITE" id="PS50850">
    <property type="entry name" value="MFS"/>
    <property type="match status" value="1"/>
</dbReference>
<feature type="transmembrane region" description="Helical" evidence="6">
    <location>
        <begin position="40"/>
        <end position="60"/>
    </location>
</feature>
<evidence type="ECO:0000313" key="9">
    <source>
        <dbReference type="Proteomes" id="UP000271031"/>
    </source>
</evidence>
<keyword evidence="3 6" id="KW-0812">Transmembrane</keyword>
<dbReference type="InterPro" id="IPR036259">
    <property type="entry name" value="MFS_trans_sf"/>
</dbReference>
<feature type="transmembrane region" description="Helical" evidence="6">
    <location>
        <begin position="251"/>
        <end position="274"/>
    </location>
</feature>
<gene>
    <name evidence="8" type="ORF">EDM56_17270</name>
</gene>
<dbReference type="PRINTS" id="PR01036">
    <property type="entry name" value="TCRTETB"/>
</dbReference>
<feature type="transmembrane region" description="Helical" evidence="6">
    <location>
        <begin position="214"/>
        <end position="230"/>
    </location>
</feature>
<dbReference type="Proteomes" id="UP000271031">
    <property type="component" value="Unassembled WGS sequence"/>
</dbReference>
<feature type="domain" description="Major facilitator superfamily (MFS) profile" evidence="7">
    <location>
        <begin position="6"/>
        <end position="435"/>
    </location>
</feature>
<evidence type="ECO:0000256" key="5">
    <source>
        <dbReference type="ARBA" id="ARBA00023136"/>
    </source>
</evidence>
<evidence type="ECO:0000256" key="2">
    <source>
        <dbReference type="ARBA" id="ARBA00022448"/>
    </source>
</evidence>
<keyword evidence="4 6" id="KW-1133">Transmembrane helix</keyword>
<sequence>MNDKITMPIWAGGNFLVVMNTTMFNVSLPTVIDQLHITAGLGSWIVSGYSIMFALATIIFSRLSDFIPIRKLISIGLLLLGVSSVLGYAADSFGVVLLARLLQASGAGAMPGLGMVLASRYVPYERRGRAISMIASSSALAFGLGPVFGGAITEYLGWHELFLVTCMVIGLIPVLWRLLPKEVQHPVHFDFVGAGLTVIASAALLLAITQLSLLYLGVGVVAILALVQQLRKAGRPFIHPALFGNTGYRKLVMIAFLVFILNMSMLFLMPLILADVFGKGAATIGMVIFPGAIFSAVLMKWVGRWIDRYGNFRFLLGGKLMLGAAILLMATMLHESMYIVLAAYVLFAPSLSAVTSSLSNEVSRILPKELIGSDMGLSQLSQYLGGSFAVAGCGLLMVWQKEIPVANAFQHIYLLLIAVLAIALGLLYQYRKSQYPLKRTAKQDLQQVSN</sequence>
<feature type="transmembrane region" description="Helical" evidence="6">
    <location>
        <begin position="339"/>
        <end position="359"/>
    </location>
</feature>
<dbReference type="PANTHER" id="PTHR42718:SF9">
    <property type="entry name" value="MAJOR FACILITATOR SUPERFAMILY MULTIDRUG TRANSPORTER MFSC"/>
    <property type="match status" value="1"/>
</dbReference>
<dbReference type="RefSeq" id="WP_122919106.1">
    <property type="nucleotide sequence ID" value="NZ_RHHQ01000012.1"/>
</dbReference>
<dbReference type="Gene3D" id="1.20.1250.20">
    <property type="entry name" value="MFS general substrate transporter like domains"/>
    <property type="match status" value="1"/>
</dbReference>
<dbReference type="Gene3D" id="1.20.1720.10">
    <property type="entry name" value="Multidrug resistance protein D"/>
    <property type="match status" value="1"/>
</dbReference>
<dbReference type="SUPFAM" id="SSF103473">
    <property type="entry name" value="MFS general substrate transporter"/>
    <property type="match status" value="1"/>
</dbReference>
<dbReference type="EMBL" id="RHHQ01000012">
    <property type="protein sequence ID" value="RNB87408.1"/>
    <property type="molecule type" value="Genomic_DNA"/>
</dbReference>
<dbReference type="InterPro" id="IPR011701">
    <property type="entry name" value="MFS"/>
</dbReference>
<keyword evidence="2" id="KW-0813">Transport</keyword>
<feature type="transmembrane region" description="Helical" evidence="6">
    <location>
        <begin position="161"/>
        <end position="179"/>
    </location>
</feature>
<dbReference type="AlphaFoldDB" id="A0A3M8DHC1"/>
<feature type="transmembrane region" description="Helical" evidence="6">
    <location>
        <begin position="411"/>
        <end position="430"/>
    </location>
</feature>
<feature type="transmembrane region" description="Helical" evidence="6">
    <location>
        <begin position="96"/>
        <end position="118"/>
    </location>
</feature>
<dbReference type="InterPro" id="IPR020846">
    <property type="entry name" value="MFS_dom"/>
</dbReference>
<dbReference type="OrthoDB" id="2403626at2"/>
<evidence type="ECO:0000256" key="3">
    <source>
        <dbReference type="ARBA" id="ARBA00022692"/>
    </source>
</evidence>
<evidence type="ECO:0000256" key="6">
    <source>
        <dbReference type="SAM" id="Phobius"/>
    </source>
</evidence>
<dbReference type="GO" id="GO:0022857">
    <property type="term" value="F:transmembrane transporter activity"/>
    <property type="evidence" value="ECO:0007669"/>
    <property type="project" value="InterPro"/>
</dbReference>
<accession>A0A3M8DHC1</accession>